<dbReference type="EMBL" id="CM002288">
    <property type="protein sequence ID" value="ESW32678.1"/>
    <property type="molecule type" value="Genomic_DNA"/>
</dbReference>
<dbReference type="GO" id="GO:0009734">
    <property type="term" value="P:auxin-activated signaling pathway"/>
    <property type="evidence" value="ECO:0007669"/>
    <property type="project" value="UniProtKB-UniRule"/>
</dbReference>
<proteinExistence type="inferred from homology"/>
<evidence type="ECO:0000259" key="2">
    <source>
        <dbReference type="Pfam" id="PF02309"/>
    </source>
</evidence>
<keyword evidence="1" id="KW-0805">Transcription regulation</keyword>
<dbReference type="PANTHER" id="PTHR31384">
    <property type="entry name" value="AUXIN RESPONSE FACTOR 4-RELATED"/>
    <property type="match status" value="1"/>
</dbReference>
<dbReference type="GO" id="GO:0003677">
    <property type="term" value="F:DNA binding"/>
    <property type="evidence" value="ECO:0007669"/>
    <property type="project" value="InterPro"/>
</dbReference>
<dbReference type="STRING" id="3885.V7CTJ6"/>
<dbReference type="eggNOG" id="ENOG502QQ0Y">
    <property type="taxonomic scope" value="Eukaryota"/>
</dbReference>
<reference evidence="4" key="1">
    <citation type="journal article" date="2014" name="Nat. Genet.">
        <title>A reference genome for common bean and genome-wide analysis of dual domestications.</title>
        <authorList>
            <person name="Schmutz J."/>
            <person name="McClean P.E."/>
            <person name="Mamidi S."/>
            <person name="Wu G.A."/>
            <person name="Cannon S.B."/>
            <person name="Grimwood J."/>
            <person name="Jenkins J."/>
            <person name="Shu S."/>
            <person name="Song Q."/>
            <person name="Chavarro C."/>
            <person name="Torres-Torres M."/>
            <person name="Geffroy V."/>
            <person name="Moghaddam S.M."/>
            <person name="Gao D."/>
            <person name="Abernathy B."/>
            <person name="Barry K."/>
            <person name="Blair M."/>
            <person name="Brick M.A."/>
            <person name="Chovatia M."/>
            <person name="Gepts P."/>
            <person name="Goodstein D.M."/>
            <person name="Gonzales M."/>
            <person name="Hellsten U."/>
            <person name="Hyten D.L."/>
            <person name="Jia G."/>
            <person name="Kelly J.D."/>
            <person name="Kudrna D."/>
            <person name="Lee R."/>
            <person name="Richard M.M."/>
            <person name="Miklas P.N."/>
            <person name="Osorno J.M."/>
            <person name="Rodrigues J."/>
            <person name="Thareau V."/>
            <person name="Urrea C.A."/>
            <person name="Wang M."/>
            <person name="Yu Y."/>
            <person name="Zhang M."/>
            <person name="Wing R.A."/>
            <person name="Cregan P.B."/>
            <person name="Rokhsar D.S."/>
            <person name="Jackson S.A."/>
        </authorList>
    </citation>
    <scope>NUCLEOTIDE SEQUENCE [LARGE SCALE GENOMIC DNA]</scope>
    <source>
        <strain evidence="4">cv. G19833</strain>
    </source>
</reference>
<keyword evidence="1" id="KW-0804">Transcription</keyword>
<dbReference type="Gramene" id="ESW32678">
    <property type="protein sequence ID" value="ESW32678"/>
    <property type="gene ID" value="PHAVU_001G008300g"/>
</dbReference>
<evidence type="ECO:0000313" key="3">
    <source>
        <dbReference type="EMBL" id="ESW32678.1"/>
    </source>
</evidence>
<dbReference type="GO" id="GO:0005634">
    <property type="term" value="C:nucleus"/>
    <property type="evidence" value="ECO:0007669"/>
    <property type="project" value="UniProtKB-SubCell"/>
</dbReference>
<name>V7CTJ6_PHAVU</name>
<dbReference type="Gene3D" id="3.10.20.90">
    <property type="entry name" value="Phosphatidylinositol 3-kinase Catalytic Subunit, Chain A, domain 1"/>
    <property type="match status" value="1"/>
</dbReference>
<comment type="function">
    <text evidence="1">Aux/IAA proteins are short-lived transcriptional factors that function as repressors of early auxin response genes at low auxin concentrations.</text>
</comment>
<organism evidence="3 4">
    <name type="scientific">Phaseolus vulgaris</name>
    <name type="common">Kidney bean</name>
    <name type="synonym">French bean</name>
    <dbReference type="NCBI Taxonomy" id="3885"/>
    <lineage>
        <taxon>Eukaryota</taxon>
        <taxon>Viridiplantae</taxon>
        <taxon>Streptophyta</taxon>
        <taxon>Embryophyta</taxon>
        <taxon>Tracheophyta</taxon>
        <taxon>Spermatophyta</taxon>
        <taxon>Magnoliopsida</taxon>
        <taxon>eudicotyledons</taxon>
        <taxon>Gunneridae</taxon>
        <taxon>Pentapetalae</taxon>
        <taxon>rosids</taxon>
        <taxon>fabids</taxon>
        <taxon>Fabales</taxon>
        <taxon>Fabaceae</taxon>
        <taxon>Papilionoideae</taxon>
        <taxon>50 kb inversion clade</taxon>
        <taxon>NPAAA clade</taxon>
        <taxon>indigoferoid/millettioid clade</taxon>
        <taxon>Phaseoleae</taxon>
        <taxon>Phaseolus</taxon>
    </lineage>
</organism>
<dbReference type="InterPro" id="IPR033389">
    <property type="entry name" value="AUX/IAA_dom"/>
</dbReference>
<dbReference type="GO" id="GO:0006355">
    <property type="term" value="P:regulation of DNA-templated transcription"/>
    <property type="evidence" value="ECO:0007669"/>
    <property type="project" value="InterPro"/>
</dbReference>
<comment type="subcellular location">
    <subcellularLocation>
        <location evidence="1">Nucleus</location>
    </subcellularLocation>
</comment>
<feature type="domain" description="AUX/IAA" evidence="2">
    <location>
        <begin position="69"/>
        <end position="104"/>
    </location>
</feature>
<dbReference type="PANTHER" id="PTHR31384:SF10">
    <property type="entry name" value="AUXIN RESPONSE FACTOR 5"/>
    <property type="match status" value="1"/>
</dbReference>
<dbReference type="OrthoDB" id="1934346at2759"/>
<keyword evidence="1" id="KW-0678">Repressor</keyword>
<evidence type="ECO:0000313" key="4">
    <source>
        <dbReference type="Proteomes" id="UP000000226"/>
    </source>
</evidence>
<dbReference type="Pfam" id="PF02309">
    <property type="entry name" value="AUX_IAA"/>
    <property type="match status" value="1"/>
</dbReference>
<sequence length="122" mass="13922">MQSRYLRGISSKILSYVVCTLLRNNYWQQVPAPIRTYRKAGSVGRSIDVTTFKNYEELIRAIECMFGLDDYESDVLLVGDDPWEEFVSCVRCIRILSPSEVQQMSEEGMKLLNSGALQGMNV</sequence>
<gene>
    <name evidence="3" type="ORF">PHAVU_001G008300g</name>
</gene>
<dbReference type="Proteomes" id="UP000000226">
    <property type="component" value="Chromosome 1"/>
</dbReference>
<keyword evidence="4" id="KW-1185">Reference proteome</keyword>
<comment type="subunit">
    <text evidence="1">Homodimers and heterodimers.</text>
</comment>
<comment type="similarity">
    <text evidence="1">Belongs to the Aux/IAA family.</text>
</comment>
<protein>
    <recommendedName>
        <fullName evidence="1">Auxin-induced protein</fullName>
    </recommendedName>
</protein>
<evidence type="ECO:0000256" key="1">
    <source>
        <dbReference type="RuleBase" id="RU004549"/>
    </source>
</evidence>
<dbReference type="InterPro" id="IPR044835">
    <property type="entry name" value="ARF_plant"/>
</dbReference>
<dbReference type="AlphaFoldDB" id="V7CTJ6"/>
<accession>V7CTJ6</accession>
<keyword evidence="1" id="KW-0927">Auxin signaling pathway</keyword>
<dbReference type="SMR" id="V7CTJ6"/>
<keyword evidence="1" id="KW-0539">Nucleus</keyword>